<dbReference type="Proteomes" id="UP000232323">
    <property type="component" value="Unassembled WGS sequence"/>
</dbReference>
<feature type="region of interest" description="Disordered" evidence="1">
    <location>
        <begin position="1"/>
        <end position="52"/>
    </location>
</feature>
<name>A0A250X922_9CHLO</name>
<dbReference type="AlphaFoldDB" id="A0A250X922"/>
<feature type="compositionally biased region" description="Polar residues" evidence="1">
    <location>
        <begin position="231"/>
        <end position="249"/>
    </location>
</feature>
<feature type="region of interest" description="Disordered" evidence="1">
    <location>
        <begin position="278"/>
        <end position="315"/>
    </location>
</feature>
<feature type="region of interest" description="Disordered" evidence="1">
    <location>
        <begin position="88"/>
        <end position="163"/>
    </location>
</feature>
<evidence type="ECO:0000256" key="1">
    <source>
        <dbReference type="SAM" id="MobiDB-lite"/>
    </source>
</evidence>
<organism evidence="2 3">
    <name type="scientific">Chlamydomonas eustigma</name>
    <dbReference type="NCBI Taxonomy" id="1157962"/>
    <lineage>
        <taxon>Eukaryota</taxon>
        <taxon>Viridiplantae</taxon>
        <taxon>Chlorophyta</taxon>
        <taxon>core chlorophytes</taxon>
        <taxon>Chlorophyceae</taxon>
        <taxon>CS clade</taxon>
        <taxon>Chlamydomonadales</taxon>
        <taxon>Chlamydomonadaceae</taxon>
        <taxon>Chlamydomonas</taxon>
    </lineage>
</organism>
<accession>A0A250X922</accession>
<protein>
    <submittedName>
        <fullName evidence="2">Uncharacterized protein</fullName>
    </submittedName>
</protein>
<gene>
    <name evidence="2" type="ORF">CEUSTIGMA_g6833.t1</name>
</gene>
<feature type="compositionally biased region" description="Acidic residues" evidence="1">
    <location>
        <begin position="90"/>
        <end position="100"/>
    </location>
</feature>
<feature type="compositionally biased region" description="Basic and acidic residues" evidence="1">
    <location>
        <begin position="24"/>
        <end position="33"/>
    </location>
</feature>
<proteinExistence type="predicted"/>
<sequence>MLNNSGGDNLMQRSAGHQPISNSGEERATKDRTTPNSSHRGSSPHHYHFSGKFLSPQRDICKRLPTELQDILVASTAAQAAARASAIIAESDDSGDDDKSDEEHQAQLPHNHPLPSKDSFKYCNDESSSSISKSERGQDRPPEITSAQSSSLPPMNILHQHPPLYPGLPPQHLRPLVPLFNPYTGLPLSISPLMHVPHRFYQPSRFARQQQCQLRNLSTGRPFTAQDHLSHSPSKYSNTNDPDSNAQSQRGRFMTPYLIPNLNQKGYLGRTEATPADYYDSAPRLGSRGHGLSQVSRQHRGFRPSSTHSSEVKQQPWQLINDIRYDESSQHLDSDDRSCFEGPNNEAVADQGAAGSVQGGGSYTEGTSLQYRALYHPYQRHGYHNQSWNAAYHNSVHTQQQQQHQQRRYDMTREQQQQGFIVHGQSLSGLHDDHLVRLGSDPHNVQGSLTYSDLPVVAATAMHHDTQPRHSVIRGELQHETTSTACQVMYSSTTTLPGHNPPLNKEAFPSPTADVAMMPQMMYSTCKTMQPSWSNNACQDGIQLDCNEVMHDQEQNQDQHCLHSNDHPAASIITTTANFKDICYDAEGNLQPAPHSVLSISPCQNQNDQDLGNEIQYTDPFSSSRPHTLETLEFDAIFKDKPSSGIRRHENDRKSLNKDSVSLQQVQESELEEELLVDMRCHGYPTSVMFNDSGSTDWGVGEEKVLHDSGLKAESYKCQPTNKGQIPKMADFTTTDAGHILKQRCHKDSQHHTSVAVNQACGAEEPRMAAGNAEEHARLYNSATEMTQSAKSMRVLDLYKSCTNRDSGGRSSTLLRAPSGYDGVVHVYRKGAPFPASAIPCLPTVGAVYDENNGCCKDSQPPIKESMQQLLFANSSDCDGDYNSFQDAGKGIFFPSFDKVIRMESRVDAECQLQPCVGAQKHDINSLLNAVDKNLTECLEQNQNKSPKLHGHTAQDSVLLIGNIKLPDTSSAPFSEDSTTALHKILKSFGSNLQQQTNLNLGAASPSQEILNLAQQSHLQQYIPAGAPGLEAAQPTVTLSSQSEMERILNGVMSYK</sequence>
<keyword evidence="3" id="KW-1185">Reference proteome</keyword>
<dbReference type="EMBL" id="BEGY01000042">
    <property type="protein sequence ID" value="GAX79392.1"/>
    <property type="molecule type" value="Genomic_DNA"/>
</dbReference>
<evidence type="ECO:0000313" key="2">
    <source>
        <dbReference type="EMBL" id="GAX79392.1"/>
    </source>
</evidence>
<feature type="compositionally biased region" description="Basic and acidic residues" evidence="1">
    <location>
        <begin position="133"/>
        <end position="142"/>
    </location>
</feature>
<evidence type="ECO:0000313" key="3">
    <source>
        <dbReference type="Proteomes" id="UP000232323"/>
    </source>
</evidence>
<reference evidence="2 3" key="1">
    <citation type="submission" date="2017-08" db="EMBL/GenBank/DDBJ databases">
        <title>Acidophilic green algal genome provides insights into adaptation to an acidic environment.</title>
        <authorList>
            <person name="Hirooka S."/>
            <person name="Hirose Y."/>
            <person name="Kanesaki Y."/>
            <person name="Higuchi S."/>
            <person name="Fujiwara T."/>
            <person name="Onuma R."/>
            <person name="Era A."/>
            <person name="Ohbayashi R."/>
            <person name="Uzuka A."/>
            <person name="Nozaki H."/>
            <person name="Yoshikawa H."/>
            <person name="Miyagishima S.Y."/>
        </authorList>
    </citation>
    <scope>NUCLEOTIDE SEQUENCE [LARGE SCALE GENOMIC DNA]</scope>
    <source>
        <strain evidence="2 3">NIES-2499</strain>
    </source>
</reference>
<comment type="caution">
    <text evidence="2">The sequence shown here is derived from an EMBL/GenBank/DDBJ whole genome shotgun (WGS) entry which is preliminary data.</text>
</comment>
<feature type="compositionally biased region" description="Polar residues" evidence="1">
    <location>
        <begin position="304"/>
        <end position="315"/>
    </location>
</feature>
<feature type="region of interest" description="Disordered" evidence="1">
    <location>
        <begin position="222"/>
        <end position="249"/>
    </location>
</feature>